<accession>A0AAJ4XCA2</accession>
<dbReference type="KEGG" id="smiz:4412673_02336"/>
<dbReference type="Proteomes" id="UP000215355">
    <property type="component" value="Chromosome 1"/>
</dbReference>
<dbReference type="InterPro" id="IPR050266">
    <property type="entry name" value="AB_hydrolase_sf"/>
</dbReference>
<dbReference type="GO" id="GO:0004742">
    <property type="term" value="F:dihydrolipoyllysine-residue acetyltransferase activity"/>
    <property type="evidence" value="ECO:0007669"/>
    <property type="project" value="UniProtKB-EC"/>
</dbReference>
<dbReference type="InterPro" id="IPR000073">
    <property type="entry name" value="AB_hydrolase_1"/>
</dbReference>
<protein>
    <submittedName>
        <fullName evidence="3">Dihydrolipoyllysine-residue acetyltransferase component of acetoin cleaving system</fullName>
        <ecNumber evidence="3">2.3.1.12</ecNumber>
    </submittedName>
</protein>
<dbReference type="PANTHER" id="PTHR43798:SF33">
    <property type="entry name" value="HYDROLASE, PUTATIVE (AFU_ORTHOLOGUE AFUA_2G14860)-RELATED"/>
    <property type="match status" value="1"/>
</dbReference>
<evidence type="ECO:0000259" key="2">
    <source>
        <dbReference type="Pfam" id="PF00561"/>
    </source>
</evidence>
<reference evidence="3 4" key="1">
    <citation type="submission" date="2017-06" db="EMBL/GenBank/DDBJ databases">
        <authorList>
            <consortium name="Pathogen Informatics"/>
        </authorList>
    </citation>
    <scope>NUCLEOTIDE SEQUENCE [LARGE SCALE GENOMIC DNA]</scope>
    <source>
        <strain evidence="3 4">NCTC12149</strain>
    </source>
</reference>
<keyword evidence="3" id="KW-0808">Transferase</keyword>
<evidence type="ECO:0000313" key="3">
    <source>
        <dbReference type="EMBL" id="SNV51288.1"/>
    </source>
</evidence>
<proteinExistence type="predicted"/>
<dbReference type="PANTHER" id="PTHR43798">
    <property type="entry name" value="MONOACYLGLYCEROL LIPASE"/>
    <property type="match status" value="1"/>
</dbReference>
<gene>
    <name evidence="3" type="primary">acoC</name>
    <name evidence="3" type="ORF">SAMEA4412673_02336</name>
</gene>
<feature type="domain" description="AB hydrolase-1" evidence="2">
    <location>
        <begin position="41"/>
        <end position="144"/>
    </location>
</feature>
<dbReference type="AlphaFoldDB" id="A0AAJ4XCA2"/>
<organism evidence="3 4">
    <name type="scientific">Sphingobacterium mizutaii</name>
    <dbReference type="NCBI Taxonomy" id="1010"/>
    <lineage>
        <taxon>Bacteria</taxon>
        <taxon>Pseudomonadati</taxon>
        <taxon>Bacteroidota</taxon>
        <taxon>Sphingobacteriia</taxon>
        <taxon>Sphingobacteriales</taxon>
        <taxon>Sphingobacteriaceae</taxon>
        <taxon>Sphingobacterium</taxon>
    </lineage>
</organism>
<dbReference type="Gene3D" id="3.40.50.1820">
    <property type="entry name" value="alpha/beta hydrolase"/>
    <property type="match status" value="1"/>
</dbReference>
<dbReference type="EMBL" id="LT906468">
    <property type="protein sequence ID" value="SNV51288.1"/>
    <property type="molecule type" value="Genomic_DNA"/>
</dbReference>
<dbReference type="GO" id="GO:0016020">
    <property type="term" value="C:membrane"/>
    <property type="evidence" value="ECO:0007669"/>
    <property type="project" value="TreeGrafter"/>
</dbReference>
<evidence type="ECO:0000256" key="1">
    <source>
        <dbReference type="SAM" id="SignalP"/>
    </source>
</evidence>
<dbReference type="EC" id="2.3.1.12" evidence="3"/>
<keyword evidence="3" id="KW-0012">Acyltransferase</keyword>
<dbReference type="SUPFAM" id="SSF53474">
    <property type="entry name" value="alpha/beta-Hydrolases"/>
    <property type="match status" value="1"/>
</dbReference>
<name>A0AAJ4XCA2_9SPHI</name>
<evidence type="ECO:0000313" key="4">
    <source>
        <dbReference type="Proteomes" id="UP000215355"/>
    </source>
</evidence>
<feature type="chain" id="PRO_5042515498" evidence="1">
    <location>
        <begin position="21"/>
        <end position="281"/>
    </location>
</feature>
<feature type="signal peptide" evidence="1">
    <location>
        <begin position="1"/>
        <end position="20"/>
    </location>
</feature>
<dbReference type="InterPro" id="IPR029058">
    <property type="entry name" value="AB_hydrolase_fold"/>
</dbReference>
<sequence>MNLKNILIAVIAFVALVSTADGQTKENSFRVEKIGNGKQNILFIPGFASSGDVWKETIEGLGDDYTYYVLTMPGFASVPAQTDPTFKGWRDEIINFIKTDNINNPIIIGHSMGGGLAMSIAAAEPKLISKIVVVDAVPCLAALSDPNFKSNPNYDCSPMVNQIKSLSDEQFRAMQKQGMAGMVQDTSKQNLIVDWSMKSDRATFGKMFCDFSNTDLRDEIKTIECPALILLESSFIRIKPAIEQQYSNLKTADLSYADHSLHFIMYDAKDWYMQQVQNFLK</sequence>
<dbReference type="RefSeq" id="WP_197700929.1">
    <property type="nucleotide sequence ID" value="NZ_FNGK01000001.1"/>
</dbReference>
<keyword evidence="1" id="KW-0732">Signal</keyword>
<dbReference type="Pfam" id="PF00561">
    <property type="entry name" value="Abhydrolase_1"/>
    <property type="match status" value="1"/>
</dbReference>